<dbReference type="PATRIC" id="fig|328812.4.peg.4188"/>
<evidence type="ECO:0000313" key="3">
    <source>
        <dbReference type="EMBL" id="KMM32640.1"/>
    </source>
</evidence>
<dbReference type="Pfam" id="PF08874">
    <property type="entry name" value="DUF1835"/>
    <property type="match status" value="1"/>
</dbReference>
<feature type="domain" description="DUF1835" evidence="1">
    <location>
        <begin position="5"/>
        <end position="114"/>
    </location>
</feature>
<evidence type="ECO:0000313" key="4">
    <source>
        <dbReference type="Proteomes" id="UP000036166"/>
    </source>
</evidence>
<comment type="caution">
    <text evidence="3">The sequence shown here is derived from an EMBL/GenBank/DDBJ whole genome shotgun (WGS) entry which is preliminary data.</text>
</comment>
<evidence type="ECO:0008006" key="5">
    <source>
        <dbReference type="Google" id="ProtNLM"/>
    </source>
</evidence>
<dbReference type="RefSeq" id="WP_007653092.1">
    <property type="nucleotide sequence ID" value="NZ_AP031410.1"/>
</dbReference>
<protein>
    <recommendedName>
        <fullName evidence="5">DUF1835 domain-containing protein</fullName>
    </recommendedName>
</protein>
<sequence>MDKTLHIASEPSGIGTIKLFFKRSGINDKVLVFENTLKHASLSPIKDLNNEGLKKRSQSLEKLIGKHHFPDSHLITLQDFIKYDFDKYDNIVVWHGNDVDGRLFFYMACSLIKGQLYEADTTEIKVLFPHLEQNPFILPLACCSIDNIAVLYDKIKHISDDQKKEYALLWEKWSQSDAPIRIINKENAIQEVEEDYFDESILSNCTNEFRNVARVIGETLYDSNFLIGDSFLHIRVIDLIARKKLSAQENEKFTQEIATSNLSDKNKIVINGVNVTELRFFSIKKL</sequence>
<proteinExistence type="predicted"/>
<dbReference type="Proteomes" id="UP000036166">
    <property type="component" value="Unassembled WGS sequence"/>
</dbReference>
<dbReference type="InterPro" id="IPR014973">
    <property type="entry name" value="DUF1835"/>
</dbReference>
<evidence type="ECO:0000259" key="1">
    <source>
        <dbReference type="Pfam" id="PF08874"/>
    </source>
</evidence>
<dbReference type="GeneID" id="69979695"/>
<accession>A0A0J6CHH7</accession>
<gene>
    <name evidence="3" type="ORF">ACM15_16210</name>
</gene>
<organism evidence="3 4">
    <name type="scientific">Parabacteroides goldsteinii</name>
    <dbReference type="NCBI Taxonomy" id="328812"/>
    <lineage>
        <taxon>Bacteria</taxon>
        <taxon>Pseudomonadati</taxon>
        <taxon>Bacteroidota</taxon>
        <taxon>Bacteroidia</taxon>
        <taxon>Bacteroidales</taxon>
        <taxon>Tannerellaceae</taxon>
        <taxon>Parabacteroides</taxon>
    </lineage>
</organism>
<evidence type="ECO:0000259" key="2">
    <source>
        <dbReference type="Pfam" id="PF12395"/>
    </source>
</evidence>
<dbReference type="AlphaFoldDB" id="A0A0J6CHH7"/>
<dbReference type="EMBL" id="LFJV01000054">
    <property type="protein sequence ID" value="KMM32640.1"/>
    <property type="molecule type" value="Genomic_DNA"/>
</dbReference>
<reference evidence="3 4" key="1">
    <citation type="submission" date="2015-06" db="EMBL/GenBank/DDBJ databases">
        <title>Draft Genome Sequence of Parabacteroides goldsteinii with Putative Novel Metallo-Beta-Lactamases Isolated from a Blood Culture from a Human Patient.</title>
        <authorList>
            <person name="Krogh T.J."/>
            <person name="Agergaard C.N."/>
            <person name="Moller-Jensen J."/>
            <person name="Justesen U.S."/>
        </authorList>
    </citation>
    <scope>NUCLEOTIDE SEQUENCE [LARGE SCALE GENOMIC DNA]</scope>
    <source>
        <strain evidence="3 4">910340</strain>
    </source>
</reference>
<dbReference type="Pfam" id="PF12395">
    <property type="entry name" value="DUF3658"/>
    <property type="match status" value="1"/>
</dbReference>
<dbReference type="InterPro" id="IPR022123">
    <property type="entry name" value="DUF3658"/>
</dbReference>
<name>A0A0J6CHH7_9BACT</name>
<feature type="domain" description="DUF3658" evidence="2">
    <location>
        <begin position="153"/>
        <end position="252"/>
    </location>
</feature>